<keyword evidence="6 10" id="KW-0472">Membrane</keyword>
<feature type="domain" description="T-SNARE coiled-coil homology" evidence="12">
    <location>
        <begin position="497"/>
        <end position="559"/>
    </location>
</feature>
<dbReference type="SUPFAM" id="SSF58104">
    <property type="entry name" value="Methyl-accepting chemotaxis protein (MCP) signaling domain"/>
    <property type="match status" value="1"/>
</dbReference>
<evidence type="ECO:0000256" key="5">
    <source>
        <dbReference type="ARBA" id="ARBA00022989"/>
    </source>
</evidence>
<accession>A0A948RWP8</accession>
<feature type="domain" description="HAMP" evidence="13">
    <location>
        <begin position="265"/>
        <end position="319"/>
    </location>
</feature>
<keyword evidence="5 10" id="KW-1133">Transmembrane helix</keyword>
<keyword evidence="3" id="KW-0997">Cell inner membrane</keyword>
<reference evidence="14" key="1">
    <citation type="submission" date="2021-05" db="EMBL/GenBank/DDBJ databases">
        <title>Energy efficiency and biological interactions define the core microbiome of deep oligotrophic groundwater.</title>
        <authorList>
            <person name="Mehrshad M."/>
            <person name="Lopez-Fernandez M."/>
            <person name="Bell E."/>
            <person name="Bernier-Latmani R."/>
            <person name="Bertilsson S."/>
            <person name="Dopson M."/>
        </authorList>
    </citation>
    <scope>NUCLEOTIDE SEQUENCE</scope>
    <source>
        <strain evidence="14">Modern_marine.mb.64</strain>
    </source>
</reference>
<dbReference type="SMART" id="SM00304">
    <property type="entry name" value="HAMP"/>
    <property type="match status" value="1"/>
</dbReference>
<protein>
    <submittedName>
        <fullName evidence="14">Methyl-accepting chemotaxis protein</fullName>
    </submittedName>
</protein>
<dbReference type="PRINTS" id="PR00260">
    <property type="entry name" value="CHEMTRNSDUCR"/>
</dbReference>
<dbReference type="GO" id="GO:0005886">
    <property type="term" value="C:plasma membrane"/>
    <property type="evidence" value="ECO:0007669"/>
    <property type="project" value="UniProtKB-SubCell"/>
</dbReference>
<dbReference type="InterPro" id="IPR003660">
    <property type="entry name" value="HAMP_dom"/>
</dbReference>
<dbReference type="GO" id="GO:0004888">
    <property type="term" value="F:transmembrane signaling receptor activity"/>
    <property type="evidence" value="ECO:0007669"/>
    <property type="project" value="InterPro"/>
</dbReference>
<dbReference type="InterPro" id="IPR033480">
    <property type="entry name" value="sCache_2"/>
</dbReference>
<dbReference type="Gene3D" id="1.10.8.500">
    <property type="entry name" value="HAMP domain in histidine kinase"/>
    <property type="match status" value="1"/>
</dbReference>
<feature type="domain" description="Methyl-accepting transducer" evidence="11">
    <location>
        <begin position="352"/>
        <end position="574"/>
    </location>
</feature>
<dbReference type="InterPro" id="IPR004090">
    <property type="entry name" value="Chemotax_Me-accpt_rcpt"/>
</dbReference>
<evidence type="ECO:0000256" key="7">
    <source>
        <dbReference type="ARBA" id="ARBA00023224"/>
    </source>
</evidence>
<dbReference type="EMBL" id="JAHJDP010000031">
    <property type="protein sequence ID" value="MBU2690417.1"/>
    <property type="molecule type" value="Genomic_DNA"/>
</dbReference>
<keyword evidence="4 10" id="KW-0812">Transmembrane</keyword>
<dbReference type="SMART" id="SM01049">
    <property type="entry name" value="Cache_2"/>
    <property type="match status" value="1"/>
</dbReference>
<evidence type="ECO:0000259" key="13">
    <source>
        <dbReference type="PROSITE" id="PS50885"/>
    </source>
</evidence>
<proteinExistence type="inferred from homology"/>
<dbReference type="CDD" id="cd06225">
    <property type="entry name" value="HAMP"/>
    <property type="match status" value="1"/>
</dbReference>
<evidence type="ECO:0000256" key="6">
    <source>
        <dbReference type="ARBA" id="ARBA00023136"/>
    </source>
</evidence>
<dbReference type="Pfam" id="PF00672">
    <property type="entry name" value="HAMP"/>
    <property type="match status" value="1"/>
</dbReference>
<dbReference type="GO" id="GO:0006935">
    <property type="term" value="P:chemotaxis"/>
    <property type="evidence" value="ECO:0007669"/>
    <property type="project" value="InterPro"/>
</dbReference>
<evidence type="ECO:0000256" key="8">
    <source>
        <dbReference type="ARBA" id="ARBA00029447"/>
    </source>
</evidence>
<dbReference type="InterPro" id="IPR004010">
    <property type="entry name" value="Double_Cache_2"/>
</dbReference>
<evidence type="ECO:0000256" key="1">
    <source>
        <dbReference type="ARBA" id="ARBA00004429"/>
    </source>
</evidence>
<dbReference type="PANTHER" id="PTHR32089:SF112">
    <property type="entry name" value="LYSOZYME-LIKE PROTEIN-RELATED"/>
    <property type="match status" value="1"/>
</dbReference>
<comment type="subcellular location">
    <subcellularLocation>
        <location evidence="1">Cell inner membrane</location>
        <topology evidence="1">Multi-pass membrane protein</topology>
    </subcellularLocation>
</comment>
<dbReference type="SMART" id="SM00283">
    <property type="entry name" value="MA"/>
    <property type="match status" value="1"/>
</dbReference>
<keyword evidence="7 9" id="KW-0807">Transducer</keyword>
<feature type="transmembrane region" description="Helical" evidence="10">
    <location>
        <begin position="17"/>
        <end position="37"/>
    </location>
</feature>
<dbReference type="Proteomes" id="UP000777784">
    <property type="component" value="Unassembled WGS sequence"/>
</dbReference>
<organism evidence="14 15">
    <name type="scientific">Eiseniibacteriota bacterium</name>
    <dbReference type="NCBI Taxonomy" id="2212470"/>
    <lineage>
        <taxon>Bacteria</taxon>
        <taxon>Candidatus Eiseniibacteriota</taxon>
    </lineage>
</organism>
<dbReference type="PROSITE" id="PS50885">
    <property type="entry name" value="HAMP"/>
    <property type="match status" value="1"/>
</dbReference>
<dbReference type="PROSITE" id="PS50192">
    <property type="entry name" value="T_SNARE"/>
    <property type="match status" value="1"/>
</dbReference>
<dbReference type="Pfam" id="PF08269">
    <property type="entry name" value="dCache_2"/>
    <property type="match status" value="1"/>
</dbReference>
<feature type="transmembrane region" description="Helical" evidence="10">
    <location>
        <begin position="248"/>
        <end position="268"/>
    </location>
</feature>
<comment type="caution">
    <text evidence="14">The sequence shown here is derived from an EMBL/GenBank/DDBJ whole genome shotgun (WGS) entry which is preliminary data.</text>
</comment>
<comment type="similarity">
    <text evidence="8">Belongs to the methyl-accepting chemotaxis (MCP) protein family.</text>
</comment>
<sequence length="619" mass="65509">MPAILSGKLFSSIRAKMLIGVVVPVILGMTVVQIVIMTGMESKTDGRLQGLRAQYEEAVASRLSAQVDLAIAAVTKCEMAGGSEAECLNLVKNLQYGSAYIWIHSYDPVDPTKPKMVMHPTVPKLDGTDISDFRDKKKFEKIAHDGRIFNKNAAEVSHIKETNLFVDMNAVVKAKGAGTVTYYWPKPKSGGGTTDEGYAKLSYVKLYPQKNWVFGTGEYIDFIDAEVQAQGTAIRKEARDLQFKIQGILLLVTIALVASSLMLSAIIIKPICAAGRAMQEIAMGDGDLTARLDDSVDNEIGRMAGQFNIFAEKIQTVISQVLEHTRTVLDSVEEMTVTSNNLASSSEVMRGQASNVAAATEQLSTNIVNMASGANEMSTSVNTVASSIEEMSSSLSEVAGNCGQAASIAISADSKTKQTRETMERLNSSSAEIGKVLDAISDIADQTNLLALNATIEAASAGEAGKGFAVVANEVKELAKQTAVATEEIGRQIQEMQSNTGNAVEAIKEISDVITEVNSITQTIASAVEEQSATINEIASNISGASTAAGEIANNASQAAQGANEISSNIQGVNNSAGDAAAGAVETRANSEKLTEMASELQKLLSQFKVASHKINTTA</sequence>
<evidence type="ECO:0000313" key="14">
    <source>
        <dbReference type="EMBL" id="MBU2690417.1"/>
    </source>
</evidence>
<dbReference type="InterPro" id="IPR000727">
    <property type="entry name" value="T_SNARE_dom"/>
</dbReference>
<keyword evidence="2" id="KW-1003">Cell membrane</keyword>
<dbReference type="InterPro" id="IPR004089">
    <property type="entry name" value="MCPsignal_dom"/>
</dbReference>
<evidence type="ECO:0000259" key="12">
    <source>
        <dbReference type="PROSITE" id="PS50192"/>
    </source>
</evidence>
<evidence type="ECO:0000256" key="4">
    <source>
        <dbReference type="ARBA" id="ARBA00022692"/>
    </source>
</evidence>
<dbReference type="Pfam" id="PF00015">
    <property type="entry name" value="MCPsignal"/>
    <property type="match status" value="1"/>
</dbReference>
<dbReference type="GO" id="GO:0007165">
    <property type="term" value="P:signal transduction"/>
    <property type="evidence" value="ECO:0007669"/>
    <property type="project" value="UniProtKB-KW"/>
</dbReference>
<dbReference type="AlphaFoldDB" id="A0A948RWP8"/>
<evidence type="ECO:0000256" key="2">
    <source>
        <dbReference type="ARBA" id="ARBA00022475"/>
    </source>
</evidence>
<dbReference type="PROSITE" id="PS50111">
    <property type="entry name" value="CHEMOTAXIS_TRANSDUC_2"/>
    <property type="match status" value="1"/>
</dbReference>
<evidence type="ECO:0000256" key="9">
    <source>
        <dbReference type="PROSITE-ProRule" id="PRU00284"/>
    </source>
</evidence>
<evidence type="ECO:0000313" key="15">
    <source>
        <dbReference type="Proteomes" id="UP000777784"/>
    </source>
</evidence>
<evidence type="ECO:0000259" key="11">
    <source>
        <dbReference type="PROSITE" id="PS50111"/>
    </source>
</evidence>
<dbReference type="Gene3D" id="1.10.287.950">
    <property type="entry name" value="Methyl-accepting chemotaxis protein"/>
    <property type="match status" value="1"/>
</dbReference>
<evidence type="ECO:0000256" key="10">
    <source>
        <dbReference type="SAM" id="Phobius"/>
    </source>
</evidence>
<dbReference type="PANTHER" id="PTHR32089">
    <property type="entry name" value="METHYL-ACCEPTING CHEMOTAXIS PROTEIN MCPB"/>
    <property type="match status" value="1"/>
</dbReference>
<evidence type="ECO:0000256" key="3">
    <source>
        <dbReference type="ARBA" id="ARBA00022519"/>
    </source>
</evidence>
<dbReference type="Gene3D" id="3.30.450.20">
    <property type="entry name" value="PAS domain"/>
    <property type="match status" value="1"/>
</dbReference>
<name>A0A948RWP8_UNCEI</name>
<gene>
    <name evidence="14" type="ORF">KJ970_05770</name>
</gene>